<evidence type="ECO:0000259" key="2">
    <source>
        <dbReference type="Pfam" id="PF13843"/>
    </source>
</evidence>
<keyword evidence="4" id="KW-1185">Reference proteome</keyword>
<feature type="domain" description="PiggyBac transposable element-derived protein" evidence="2">
    <location>
        <begin position="5"/>
        <end position="86"/>
    </location>
</feature>
<keyword evidence="1" id="KW-0472">Membrane</keyword>
<feature type="transmembrane region" description="Helical" evidence="1">
    <location>
        <begin position="69"/>
        <end position="86"/>
    </location>
</feature>
<dbReference type="PANTHER" id="PTHR47272:SF2">
    <property type="entry name" value="PIGGYBAC TRANSPOSABLE ELEMENT-DERIVED PROTEIN 3-LIKE"/>
    <property type="match status" value="1"/>
</dbReference>
<dbReference type="Proteomes" id="UP001162156">
    <property type="component" value="Unassembled WGS sequence"/>
</dbReference>
<proteinExistence type="predicted"/>
<dbReference type="InterPro" id="IPR029526">
    <property type="entry name" value="PGBD"/>
</dbReference>
<keyword evidence="1" id="KW-1133">Transmembrane helix</keyword>
<dbReference type="Pfam" id="PF13843">
    <property type="entry name" value="DDE_Tnp_1_7"/>
    <property type="match status" value="1"/>
</dbReference>
<accession>A0AAV8ZIC5</accession>
<dbReference type="AlphaFoldDB" id="A0AAV8ZIC5"/>
<comment type="caution">
    <text evidence="3">The sequence shown here is derived from an EMBL/GenBank/DDBJ whole genome shotgun (WGS) entry which is preliminary data.</text>
</comment>
<sequence>MIKSAVTMATNYDSLEPMAQVKRRSAKKRENIFVLQPQLIKTYNSSMGDVDLLDQGVNNYRISIHGKKWWWVLFTHMINILVVYAWRHYTITYQNDKNMEPLMFQRNIVRHYLRSYGKAIQRSTTNRQSGSVPRSILQDPAGHFPQKIENQLRCRQCHMRARWRCEKCRVTLCTEKMDCFRMFHSENRNDIL</sequence>
<evidence type="ECO:0000313" key="4">
    <source>
        <dbReference type="Proteomes" id="UP001162156"/>
    </source>
</evidence>
<organism evidence="3 4">
    <name type="scientific">Rhamnusium bicolor</name>
    <dbReference type="NCBI Taxonomy" id="1586634"/>
    <lineage>
        <taxon>Eukaryota</taxon>
        <taxon>Metazoa</taxon>
        <taxon>Ecdysozoa</taxon>
        <taxon>Arthropoda</taxon>
        <taxon>Hexapoda</taxon>
        <taxon>Insecta</taxon>
        <taxon>Pterygota</taxon>
        <taxon>Neoptera</taxon>
        <taxon>Endopterygota</taxon>
        <taxon>Coleoptera</taxon>
        <taxon>Polyphaga</taxon>
        <taxon>Cucujiformia</taxon>
        <taxon>Chrysomeloidea</taxon>
        <taxon>Cerambycidae</taxon>
        <taxon>Lepturinae</taxon>
        <taxon>Rhagiini</taxon>
        <taxon>Rhamnusium</taxon>
    </lineage>
</organism>
<evidence type="ECO:0000313" key="3">
    <source>
        <dbReference type="EMBL" id="KAJ8964482.1"/>
    </source>
</evidence>
<protein>
    <recommendedName>
        <fullName evidence="2">PiggyBac transposable element-derived protein domain-containing protein</fullName>
    </recommendedName>
</protein>
<evidence type="ECO:0000256" key="1">
    <source>
        <dbReference type="SAM" id="Phobius"/>
    </source>
</evidence>
<reference evidence="3" key="1">
    <citation type="journal article" date="2023" name="Insect Mol. Biol.">
        <title>Genome sequencing provides insights into the evolution of gene families encoding plant cell wall-degrading enzymes in longhorned beetles.</title>
        <authorList>
            <person name="Shin N.R."/>
            <person name="Okamura Y."/>
            <person name="Kirsch R."/>
            <person name="Pauchet Y."/>
        </authorList>
    </citation>
    <scope>NUCLEOTIDE SEQUENCE</scope>
    <source>
        <strain evidence="3">RBIC_L_NR</strain>
    </source>
</reference>
<gene>
    <name evidence="3" type="ORF">NQ314_004769</name>
</gene>
<keyword evidence="1" id="KW-0812">Transmembrane</keyword>
<name>A0AAV8ZIC5_9CUCU</name>
<dbReference type="PANTHER" id="PTHR47272">
    <property type="entry name" value="DDE_TNP_1_7 DOMAIN-CONTAINING PROTEIN"/>
    <property type="match status" value="1"/>
</dbReference>
<dbReference type="EMBL" id="JANEYF010001344">
    <property type="protein sequence ID" value="KAJ8964482.1"/>
    <property type="molecule type" value="Genomic_DNA"/>
</dbReference>